<proteinExistence type="predicted"/>
<evidence type="ECO:0000256" key="1">
    <source>
        <dbReference type="SAM" id="Phobius"/>
    </source>
</evidence>
<feature type="transmembrane region" description="Helical" evidence="1">
    <location>
        <begin position="12"/>
        <end position="33"/>
    </location>
</feature>
<feature type="transmembrane region" description="Helical" evidence="1">
    <location>
        <begin position="195"/>
        <end position="216"/>
    </location>
</feature>
<dbReference type="EMBL" id="FXAW01000001">
    <property type="protein sequence ID" value="SMG07881.1"/>
    <property type="molecule type" value="Genomic_DNA"/>
</dbReference>
<dbReference type="InterPro" id="IPR025495">
    <property type="entry name" value="DUF4386"/>
</dbReference>
<name>A0A1X7I180_9BACT</name>
<keyword evidence="1" id="KW-1133">Transmembrane helix</keyword>
<sequence length="229" mass="25149">MNTIHNELKNTARVAGIWYLLMAISGIFGFLIFHSEVYTSDPQETLTNLTESESTARIRLLLEFAIIISQALTALWFYKLFRNISQTAALATMIWGTVNSMVIMLSAIAMAVAISVAASELIVADKILMVDLLTKISAKSWSIGSLFFGLWLIPLGFMITSSKRMPVWLGRVLMLGGIGYLLSAFIGYGGVSASWVGYLTIPASVAEFWMIGYLLIFGIRPEVDAATTE</sequence>
<dbReference type="STRING" id="1028.SAMN05661096_00087"/>
<keyword evidence="1" id="KW-0472">Membrane</keyword>
<evidence type="ECO:0000313" key="3">
    <source>
        <dbReference type="Proteomes" id="UP000193804"/>
    </source>
</evidence>
<reference evidence="3" key="1">
    <citation type="submission" date="2017-04" db="EMBL/GenBank/DDBJ databases">
        <authorList>
            <person name="Varghese N."/>
            <person name="Submissions S."/>
        </authorList>
    </citation>
    <scope>NUCLEOTIDE SEQUENCE [LARGE SCALE GENOMIC DNA]</scope>
    <source>
        <strain evidence="3">DSM 4125</strain>
    </source>
</reference>
<gene>
    <name evidence="2" type="ORF">SAMN05661096_00087</name>
</gene>
<evidence type="ECO:0008006" key="4">
    <source>
        <dbReference type="Google" id="ProtNLM"/>
    </source>
</evidence>
<feature type="transmembrane region" description="Helical" evidence="1">
    <location>
        <begin position="90"/>
        <end position="118"/>
    </location>
</feature>
<dbReference type="Pfam" id="PF14329">
    <property type="entry name" value="DUF4386"/>
    <property type="match status" value="1"/>
</dbReference>
<accession>A0A1X7I180</accession>
<organism evidence="2 3">
    <name type="scientific">Marivirga sericea</name>
    <dbReference type="NCBI Taxonomy" id="1028"/>
    <lineage>
        <taxon>Bacteria</taxon>
        <taxon>Pseudomonadati</taxon>
        <taxon>Bacteroidota</taxon>
        <taxon>Cytophagia</taxon>
        <taxon>Cytophagales</taxon>
        <taxon>Marivirgaceae</taxon>
        <taxon>Marivirga</taxon>
    </lineage>
</organism>
<dbReference type="AlphaFoldDB" id="A0A1X7I180"/>
<feature type="transmembrane region" description="Helical" evidence="1">
    <location>
        <begin position="138"/>
        <end position="160"/>
    </location>
</feature>
<dbReference type="RefSeq" id="WP_085515114.1">
    <property type="nucleotide sequence ID" value="NZ_FXAW01000001.1"/>
</dbReference>
<dbReference type="OrthoDB" id="1160166at2"/>
<keyword evidence="1" id="KW-0812">Transmembrane</keyword>
<feature type="transmembrane region" description="Helical" evidence="1">
    <location>
        <begin position="58"/>
        <end position="78"/>
    </location>
</feature>
<keyword evidence="3" id="KW-1185">Reference proteome</keyword>
<feature type="transmembrane region" description="Helical" evidence="1">
    <location>
        <begin position="172"/>
        <end position="189"/>
    </location>
</feature>
<protein>
    <recommendedName>
        <fullName evidence="4">DUF4386 domain-containing protein</fullName>
    </recommendedName>
</protein>
<dbReference type="Proteomes" id="UP000193804">
    <property type="component" value="Unassembled WGS sequence"/>
</dbReference>
<evidence type="ECO:0000313" key="2">
    <source>
        <dbReference type="EMBL" id="SMG07881.1"/>
    </source>
</evidence>